<sequence>MKASNLSYGASSLGRHSLKEKKEINSVILPITGYKIEWCGRVV</sequence>
<proteinExistence type="predicted"/>
<dbReference type="RefSeq" id="WP_256377660.1">
    <property type="nucleotide sequence ID" value="NZ_JBHLWO010000007.1"/>
</dbReference>
<dbReference type="Proteomes" id="UP001589774">
    <property type="component" value="Unassembled WGS sequence"/>
</dbReference>
<name>A0ABV6HUH7_9SPHI</name>
<gene>
    <name evidence="1" type="ORF">ACFFI0_25985</name>
</gene>
<evidence type="ECO:0000313" key="1">
    <source>
        <dbReference type="EMBL" id="MFC0321790.1"/>
    </source>
</evidence>
<reference evidence="1 2" key="1">
    <citation type="submission" date="2024-09" db="EMBL/GenBank/DDBJ databases">
        <authorList>
            <person name="Sun Q."/>
            <person name="Mori K."/>
        </authorList>
    </citation>
    <scope>NUCLEOTIDE SEQUENCE [LARGE SCALE GENOMIC DNA]</scope>
    <source>
        <strain evidence="1 2">CCM 7765</strain>
    </source>
</reference>
<organism evidence="1 2">
    <name type="scientific">Olivibacter oleidegradans</name>
    <dbReference type="NCBI Taxonomy" id="760123"/>
    <lineage>
        <taxon>Bacteria</taxon>
        <taxon>Pseudomonadati</taxon>
        <taxon>Bacteroidota</taxon>
        <taxon>Sphingobacteriia</taxon>
        <taxon>Sphingobacteriales</taxon>
        <taxon>Sphingobacteriaceae</taxon>
        <taxon>Olivibacter</taxon>
    </lineage>
</organism>
<evidence type="ECO:0000313" key="2">
    <source>
        <dbReference type="Proteomes" id="UP001589774"/>
    </source>
</evidence>
<comment type="caution">
    <text evidence="1">The sequence shown here is derived from an EMBL/GenBank/DDBJ whole genome shotgun (WGS) entry which is preliminary data.</text>
</comment>
<accession>A0ABV6HUH7</accession>
<protein>
    <submittedName>
        <fullName evidence="1">Uncharacterized protein</fullName>
    </submittedName>
</protein>
<keyword evidence="2" id="KW-1185">Reference proteome</keyword>
<dbReference type="EMBL" id="JBHLWO010000007">
    <property type="protein sequence ID" value="MFC0321790.1"/>
    <property type="molecule type" value="Genomic_DNA"/>
</dbReference>